<evidence type="ECO:0000313" key="2">
    <source>
        <dbReference type="Proteomes" id="UP001168877"/>
    </source>
</evidence>
<dbReference type="AlphaFoldDB" id="A0AA39VWD8"/>
<sequence length="219" mass="24106">MGRCLLGLYVGTKNVVGTLYDPAGYELLVVRPMLNKEVGDISSLATQLQHIIEHHNVCKVVVGPWPRSMNEEQAENDLIAGAAKIDRFIEALHKTGILKDDVKHVYYGVRVVLNELAVRRRVRQVKLEGRKEFSGDETDLFEQFSDTYASQFMLMHYLELAGDEAYRDSQPARESSIPGAITIDGIENTAVLTYHLSGVGCLGKAFPAGPPPAGPPPES</sequence>
<comment type="caution">
    <text evidence="1">The sequence shown here is derived from an EMBL/GenBank/DDBJ whole genome shotgun (WGS) entry which is preliminary data.</text>
</comment>
<keyword evidence="2" id="KW-1185">Reference proteome</keyword>
<proteinExistence type="predicted"/>
<accession>A0AA39VWD8</accession>
<organism evidence="1 2">
    <name type="scientific">Acer saccharum</name>
    <name type="common">Sugar maple</name>
    <dbReference type="NCBI Taxonomy" id="4024"/>
    <lineage>
        <taxon>Eukaryota</taxon>
        <taxon>Viridiplantae</taxon>
        <taxon>Streptophyta</taxon>
        <taxon>Embryophyta</taxon>
        <taxon>Tracheophyta</taxon>
        <taxon>Spermatophyta</taxon>
        <taxon>Magnoliopsida</taxon>
        <taxon>eudicotyledons</taxon>
        <taxon>Gunneridae</taxon>
        <taxon>Pentapetalae</taxon>
        <taxon>rosids</taxon>
        <taxon>malvids</taxon>
        <taxon>Sapindales</taxon>
        <taxon>Sapindaceae</taxon>
        <taxon>Hippocastanoideae</taxon>
        <taxon>Acereae</taxon>
        <taxon>Acer</taxon>
    </lineage>
</organism>
<name>A0AA39VWD8_ACESA</name>
<reference evidence="1" key="2">
    <citation type="submission" date="2023-06" db="EMBL/GenBank/DDBJ databases">
        <authorList>
            <person name="Swenson N.G."/>
            <person name="Wegrzyn J.L."/>
            <person name="Mcevoy S.L."/>
        </authorList>
    </citation>
    <scope>NUCLEOTIDE SEQUENCE</scope>
    <source>
        <strain evidence="1">NS2018</strain>
        <tissue evidence="1">Leaf</tissue>
    </source>
</reference>
<protein>
    <submittedName>
        <fullName evidence="1">Uncharacterized protein</fullName>
    </submittedName>
</protein>
<gene>
    <name evidence="1" type="ORF">LWI29_001473</name>
</gene>
<evidence type="ECO:0000313" key="1">
    <source>
        <dbReference type="EMBL" id="KAK0594880.1"/>
    </source>
</evidence>
<dbReference type="EMBL" id="JAUESC010000004">
    <property type="protein sequence ID" value="KAK0594880.1"/>
    <property type="molecule type" value="Genomic_DNA"/>
</dbReference>
<reference evidence="1" key="1">
    <citation type="journal article" date="2022" name="Plant J.">
        <title>Strategies of tolerance reflected in two North American maple genomes.</title>
        <authorList>
            <person name="McEvoy S.L."/>
            <person name="Sezen U.U."/>
            <person name="Trouern-Trend A."/>
            <person name="McMahon S.M."/>
            <person name="Schaberg P.G."/>
            <person name="Yang J."/>
            <person name="Wegrzyn J.L."/>
            <person name="Swenson N.G."/>
        </authorList>
    </citation>
    <scope>NUCLEOTIDE SEQUENCE</scope>
    <source>
        <strain evidence="1">NS2018</strain>
    </source>
</reference>
<dbReference type="Proteomes" id="UP001168877">
    <property type="component" value="Unassembled WGS sequence"/>
</dbReference>